<organism evidence="1 2">
    <name type="scientific">Pseudomonas syringae pv. actinidiae</name>
    <dbReference type="NCBI Taxonomy" id="103796"/>
    <lineage>
        <taxon>Bacteria</taxon>
        <taxon>Pseudomonadati</taxon>
        <taxon>Pseudomonadota</taxon>
        <taxon>Gammaproteobacteria</taxon>
        <taxon>Pseudomonadales</taxon>
        <taxon>Pseudomonadaceae</taxon>
        <taxon>Pseudomonas</taxon>
        <taxon>Pseudomonas syringae</taxon>
    </lineage>
</organism>
<accession>A0A3M4L332</accession>
<dbReference type="AlphaFoldDB" id="A0A3M4L332"/>
<gene>
    <name evidence="1" type="ORF">ALQ07_01583</name>
</gene>
<evidence type="ECO:0000313" key="2">
    <source>
        <dbReference type="Proteomes" id="UP000273140"/>
    </source>
</evidence>
<reference evidence="1 2" key="1">
    <citation type="submission" date="2018-08" db="EMBL/GenBank/DDBJ databases">
        <title>Recombination of ecologically and evolutionarily significant loci maintains genetic cohesion in the Pseudomonas syringae species complex.</title>
        <authorList>
            <person name="Dillon M."/>
            <person name="Thakur S."/>
            <person name="Almeida R.N.D."/>
            <person name="Weir B.S."/>
            <person name="Guttman D.S."/>
        </authorList>
    </citation>
    <scope>NUCLEOTIDE SEQUENCE [LARGE SCALE GENOMIC DNA]</scope>
    <source>
        <strain evidence="1 2">ICMP 19074</strain>
    </source>
</reference>
<comment type="caution">
    <text evidence="1">The sequence shown here is derived from an EMBL/GenBank/DDBJ whole genome shotgun (WGS) entry which is preliminary data.</text>
</comment>
<name>A0A3M4L332_PSESF</name>
<sequence>MPLWSIVPTWFDTERRFSRSMGYQPGASFQRSPNNEPVSTLQLNLRRISNIRTAFIRAE</sequence>
<protein>
    <submittedName>
        <fullName evidence="1">Uncharacterized protein</fullName>
    </submittedName>
</protein>
<evidence type="ECO:0000313" key="1">
    <source>
        <dbReference type="EMBL" id="RMQ35859.1"/>
    </source>
</evidence>
<dbReference type="EMBL" id="RBRB01000096">
    <property type="protein sequence ID" value="RMQ35859.1"/>
    <property type="molecule type" value="Genomic_DNA"/>
</dbReference>
<proteinExistence type="predicted"/>
<dbReference type="Proteomes" id="UP000273140">
    <property type="component" value="Unassembled WGS sequence"/>
</dbReference>